<comment type="caution">
    <text evidence="2">The sequence shown here is derived from an EMBL/GenBank/DDBJ whole genome shotgun (WGS) entry which is preliminary data.</text>
</comment>
<accession>A0AA86JWZ9</accession>
<name>A0AA86JWZ9_9CLOT</name>
<reference evidence="2" key="1">
    <citation type="submission" date="2021-10" db="EMBL/GenBank/DDBJ databases">
        <authorList>
            <person name="Mesa V."/>
        </authorList>
    </citation>
    <scope>NUCLEOTIDE SEQUENCE</scope>
    <source>
        <strain evidence="2">CC3_PB</strain>
    </source>
</reference>
<evidence type="ECO:0000313" key="2">
    <source>
        <dbReference type="EMBL" id="CAG9702307.1"/>
    </source>
</evidence>
<organism evidence="2 3">
    <name type="scientific">Clostridium neonatale</name>
    <dbReference type="NCBI Taxonomy" id="137838"/>
    <lineage>
        <taxon>Bacteria</taxon>
        <taxon>Bacillati</taxon>
        <taxon>Bacillota</taxon>
        <taxon>Clostridia</taxon>
        <taxon>Eubacteriales</taxon>
        <taxon>Clostridiaceae</taxon>
        <taxon>Clostridium</taxon>
    </lineage>
</organism>
<dbReference type="GO" id="GO:0004553">
    <property type="term" value="F:hydrolase activity, hydrolyzing O-glycosyl compounds"/>
    <property type="evidence" value="ECO:0007669"/>
    <property type="project" value="InterPro"/>
</dbReference>
<feature type="domain" description="Alpha-amylase C-terminal prokaryotic" evidence="1">
    <location>
        <begin position="1"/>
        <end position="43"/>
    </location>
</feature>
<sequence>MYVGTKFVDEVFVDITKNFEEEIKINSEGIGKFKVKDGSCSIWIKK</sequence>
<dbReference type="InterPro" id="IPR015237">
    <property type="entry name" value="Alpha-amylase_C_pro"/>
</dbReference>
<evidence type="ECO:0000313" key="3">
    <source>
        <dbReference type="Proteomes" id="UP000789738"/>
    </source>
</evidence>
<dbReference type="Gene3D" id="2.60.40.1180">
    <property type="entry name" value="Golgi alpha-mannosidase II"/>
    <property type="match status" value="1"/>
</dbReference>
<dbReference type="Pfam" id="PF09154">
    <property type="entry name" value="Alpha-amy_C_pro"/>
    <property type="match status" value="1"/>
</dbReference>
<gene>
    <name evidence="2" type="ORF">CNEO_20047</name>
</gene>
<dbReference type="AlphaFoldDB" id="A0AA86JWZ9"/>
<dbReference type="InterPro" id="IPR013780">
    <property type="entry name" value="Glyco_hydro_b"/>
</dbReference>
<proteinExistence type="predicted"/>
<dbReference type="RefSeq" id="WP_342350207.1">
    <property type="nucleotide sequence ID" value="NZ_CAKJVE010000002.1"/>
</dbReference>
<protein>
    <recommendedName>
        <fullName evidence="1">Alpha-amylase C-terminal prokaryotic domain-containing protein</fullName>
    </recommendedName>
</protein>
<dbReference type="EMBL" id="CAKJVE010000002">
    <property type="protein sequence ID" value="CAG9702307.1"/>
    <property type="molecule type" value="Genomic_DNA"/>
</dbReference>
<evidence type="ECO:0000259" key="1">
    <source>
        <dbReference type="Pfam" id="PF09154"/>
    </source>
</evidence>
<dbReference type="Proteomes" id="UP000789738">
    <property type="component" value="Unassembled WGS sequence"/>
</dbReference>
<dbReference type="SUPFAM" id="SSF51011">
    <property type="entry name" value="Glycosyl hydrolase domain"/>
    <property type="match status" value="1"/>
</dbReference>